<comment type="similarity">
    <text evidence="1">Belongs to the bacterial solute-binding protein 7 family.</text>
</comment>
<gene>
    <name evidence="4" type="ORF">CBP51_13295</name>
</gene>
<evidence type="ECO:0000313" key="5">
    <source>
        <dbReference type="Proteomes" id="UP000216101"/>
    </source>
</evidence>
<dbReference type="Proteomes" id="UP000216101">
    <property type="component" value="Unassembled WGS sequence"/>
</dbReference>
<evidence type="ECO:0000256" key="2">
    <source>
        <dbReference type="ARBA" id="ARBA00022448"/>
    </source>
</evidence>
<name>A0A266Q2X6_9GAMM</name>
<dbReference type="PANTHER" id="PTHR33376">
    <property type="match status" value="1"/>
</dbReference>
<comment type="caution">
    <text evidence="4">The sequence shown here is derived from an EMBL/GenBank/DDBJ whole genome shotgun (WGS) entry which is preliminary data.</text>
</comment>
<reference evidence="5" key="1">
    <citation type="submission" date="2017-05" db="EMBL/GenBank/DDBJ databases">
        <authorList>
            <person name="Barney B.M."/>
        </authorList>
    </citation>
    <scope>NUCLEOTIDE SEQUENCE [LARGE SCALE GENOMIC DNA]</scope>
    <source>
        <strain evidence="5">PSBB022</strain>
    </source>
</reference>
<protein>
    <recommendedName>
        <fullName evidence="6">C4-dicarboxylate ABC transporter substrate-binding protein</fullName>
    </recommendedName>
</protein>
<evidence type="ECO:0000256" key="1">
    <source>
        <dbReference type="ARBA" id="ARBA00009023"/>
    </source>
</evidence>
<dbReference type="NCBIfam" id="NF037995">
    <property type="entry name" value="TRAP_S1"/>
    <property type="match status" value="1"/>
</dbReference>
<dbReference type="InterPro" id="IPR038404">
    <property type="entry name" value="TRAP_DctP_sf"/>
</dbReference>
<dbReference type="Gene3D" id="3.40.190.170">
    <property type="entry name" value="Bacterial extracellular solute-binding protein, family 7"/>
    <property type="match status" value="1"/>
</dbReference>
<keyword evidence="5" id="KW-1185">Reference proteome</keyword>
<dbReference type="EMBL" id="NHNI01000002">
    <property type="protein sequence ID" value="OZY84200.1"/>
    <property type="molecule type" value="Genomic_DNA"/>
</dbReference>
<dbReference type="InterPro" id="IPR018389">
    <property type="entry name" value="DctP_fam"/>
</dbReference>
<evidence type="ECO:0000256" key="3">
    <source>
        <dbReference type="ARBA" id="ARBA00022729"/>
    </source>
</evidence>
<dbReference type="AlphaFoldDB" id="A0A266Q2X6"/>
<sequence>MGKSRLLRVRSMRLIMPKKLNFMLCLALLVINIVSVGVHAKTYKIATDVQANGTAGRLLSEFAQNVQRRTNERVKFKIFHGGVLGDQLQYFQHVQRGVVDICLINSASLESVIPAIGVMNMPYLFRSAEEYKEVMTNGDFRRALFDFSTKHRFAFLGFLSSDFRSIYSTKPIRTIADLKGQRLRTISSQTYIDMLTRFGAVPSVLPFGELYSAMQQGVVDGAEGGIAGLYEARFSEIAKYVVLTEHTRLTDFVLSSVQFQNQISPGDLKIVNQEFEKISLKSIAYADAKESEYKQRAMDESGVQFFEVDKTPLMKAVEPMYQKALEDEEKSRLLNAILTIEKRKL</sequence>
<evidence type="ECO:0008006" key="6">
    <source>
        <dbReference type="Google" id="ProtNLM"/>
    </source>
</evidence>
<dbReference type="PANTHER" id="PTHR33376:SF7">
    <property type="entry name" value="C4-DICARBOXYLATE-BINDING PROTEIN DCTB"/>
    <property type="match status" value="1"/>
</dbReference>
<evidence type="ECO:0000313" key="4">
    <source>
        <dbReference type="EMBL" id="OZY84200.1"/>
    </source>
</evidence>
<dbReference type="Pfam" id="PF03480">
    <property type="entry name" value="DctP"/>
    <property type="match status" value="1"/>
</dbReference>
<keyword evidence="3" id="KW-0732">Signal</keyword>
<keyword evidence="2" id="KW-0813">Transport</keyword>
<organism evidence="4 5">
    <name type="scientific">Cellvibrio mixtus</name>
    <dbReference type="NCBI Taxonomy" id="39650"/>
    <lineage>
        <taxon>Bacteria</taxon>
        <taxon>Pseudomonadati</taxon>
        <taxon>Pseudomonadota</taxon>
        <taxon>Gammaproteobacteria</taxon>
        <taxon>Cellvibrionales</taxon>
        <taxon>Cellvibrionaceae</taxon>
        <taxon>Cellvibrio</taxon>
    </lineage>
</organism>
<dbReference type="GO" id="GO:0055085">
    <property type="term" value="P:transmembrane transport"/>
    <property type="evidence" value="ECO:0007669"/>
    <property type="project" value="InterPro"/>
</dbReference>
<proteinExistence type="inferred from homology"/>
<accession>A0A266Q2X6</accession>